<proteinExistence type="predicted"/>
<organism evidence="2 3">
    <name type="scientific">Vitis vinifera</name>
    <name type="common">Grape</name>
    <dbReference type="NCBI Taxonomy" id="29760"/>
    <lineage>
        <taxon>Eukaryota</taxon>
        <taxon>Viridiplantae</taxon>
        <taxon>Streptophyta</taxon>
        <taxon>Embryophyta</taxon>
        <taxon>Tracheophyta</taxon>
        <taxon>Spermatophyta</taxon>
        <taxon>Magnoliopsida</taxon>
        <taxon>eudicotyledons</taxon>
        <taxon>Gunneridae</taxon>
        <taxon>Pentapetalae</taxon>
        <taxon>rosids</taxon>
        <taxon>Vitales</taxon>
        <taxon>Vitaceae</taxon>
        <taxon>Viteae</taxon>
        <taxon>Vitis</taxon>
    </lineage>
</organism>
<feature type="transmembrane region" description="Helical" evidence="1">
    <location>
        <begin position="120"/>
        <end position="142"/>
    </location>
</feature>
<dbReference type="PANTHER" id="PTHR31168:SF21">
    <property type="entry name" value="EMB|CAB89385.1"/>
    <property type="match status" value="1"/>
</dbReference>
<dbReference type="Pfam" id="PF04654">
    <property type="entry name" value="DUF599"/>
    <property type="match status" value="1"/>
</dbReference>
<keyword evidence="1" id="KW-1133">Transmembrane helix</keyword>
<dbReference type="InterPro" id="IPR006747">
    <property type="entry name" value="DUF599"/>
</dbReference>
<name>A0A438C4C6_VITVI</name>
<reference evidence="2 3" key="1">
    <citation type="journal article" date="2018" name="PLoS Genet.">
        <title>Population sequencing reveals clonal diversity and ancestral inbreeding in the grapevine cultivar Chardonnay.</title>
        <authorList>
            <person name="Roach M.J."/>
            <person name="Johnson D.L."/>
            <person name="Bohlmann J."/>
            <person name="van Vuuren H.J."/>
            <person name="Jones S.J."/>
            <person name="Pretorius I.S."/>
            <person name="Schmidt S.A."/>
            <person name="Borneman A.R."/>
        </authorList>
    </citation>
    <scope>NUCLEOTIDE SEQUENCE [LARGE SCALE GENOMIC DNA]</scope>
    <source>
        <strain evidence="3">cv. Chardonnay</strain>
        <tissue evidence="2">Leaf</tissue>
    </source>
</reference>
<comment type="caution">
    <text evidence="2">The sequence shown here is derived from an EMBL/GenBank/DDBJ whole genome shotgun (WGS) entry which is preliminary data.</text>
</comment>
<evidence type="ECO:0000256" key="1">
    <source>
        <dbReference type="SAM" id="Phobius"/>
    </source>
</evidence>
<dbReference type="EMBL" id="QGNW01002553">
    <property type="protein sequence ID" value="RVW18091.1"/>
    <property type="molecule type" value="Genomic_DNA"/>
</dbReference>
<sequence length="260" mass="29020">MDWEKEYLDLILVPSGLLIMFGYHLYLLYRCLKHTDTTVIGYENHIKRTWIERMLQVEPKDRGQAISVIGSNMSAATSMSSISLTLSSLIGAWVGSSSQNIFKSGFIYGDTSSSTISIKYISLLACFLLAFACFVQSARYFVQVNFFISMPNSEIPVKYVQKAMLSGGVFWSVGLRALYLAVTLLLWIFGPIPMFVSSVILVVIMHNLDTNSNPLHQFQPANKHNLLKKIGEEISAVARAIEHHERPSENGSSTGSDSQH</sequence>
<feature type="transmembrane region" description="Helical" evidence="1">
    <location>
        <begin position="7"/>
        <end position="29"/>
    </location>
</feature>
<keyword evidence="1" id="KW-0812">Transmembrane</keyword>
<keyword evidence="1" id="KW-0472">Membrane</keyword>
<accession>A0A438C4C6</accession>
<dbReference type="PANTHER" id="PTHR31168">
    <property type="entry name" value="OS02G0292800 PROTEIN"/>
    <property type="match status" value="1"/>
</dbReference>
<gene>
    <name evidence="2" type="ORF">CK203_109242</name>
</gene>
<protein>
    <submittedName>
        <fullName evidence="2">Uncharacterized protein</fullName>
    </submittedName>
</protein>
<dbReference type="Proteomes" id="UP000288805">
    <property type="component" value="Unassembled WGS sequence"/>
</dbReference>
<dbReference type="AlphaFoldDB" id="A0A438C4C6"/>
<evidence type="ECO:0000313" key="2">
    <source>
        <dbReference type="EMBL" id="RVW18091.1"/>
    </source>
</evidence>
<feature type="transmembrane region" description="Helical" evidence="1">
    <location>
        <begin position="188"/>
        <end position="208"/>
    </location>
</feature>
<evidence type="ECO:0000313" key="3">
    <source>
        <dbReference type="Proteomes" id="UP000288805"/>
    </source>
</evidence>